<dbReference type="SUPFAM" id="SSF56112">
    <property type="entry name" value="Protein kinase-like (PK-like)"/>
    <property type="match status" value="1"/>
</dbReference>
<keyword evidence="3" id="KW-1185">Reference proteome</keyword>
<name>A0ABU8YQR7_9CYAN</name>
<gene>
    <name evidence="2" type="ORF">WMG39_18135</name>
</gene>
<comment type="caution">
    <text evidence="2">The sequence shown here is derived from an EMBL/GenBank/DDBJ whole genome shotgun (WGS) entry which is preliminary data.</text>
</comment>
<dbReference type="Gene3D" id="3.40.50.300">
    <property type="entry name" value="P-loop containing nucleotide triphosphate hydrolases"/>
    <property type="match status" value="1"/>
</dbReference>
<feature type="domain" description="Protein kinase" evidence="1">
    <location>
        <begin position="7"/>
        <end position="271"/>
    </location>
</feature>
<keyword evidence="2" id="KW-0418">Kinase</keyword>
<dbReference type="InterPro" id="IPR008271">
    <property type="entry name" value="Ser/Thr_kinase_AS"/>
</dbReference>
<dbReference type="RefSeq" id="WP_340541676.1">
    <property type="nucleotide sequence ID" value="NZ_JBBLXS010000254.1"/>
</dbReference>
<dbReference type="PROSITE" id="PS50011">
    <property type="entry name" value="PROTEIN_KINASE_DOM"/>
    <property type="match status" value="1"/>
</dbReference>
<evidence type="ECO:0000313" key="3">
    <source>
        <dbReference type="Proteomes" id="UP001384579"/>
    </source>
</evidence>
<evidence type="ECO:0000313" key="2">
    <source>
        <dbReference type="EMBL" id="MEK0186757.1"/>
    </source>
</evidence>
<organism evidence="2 3">
    <name type="scientific">Microcoleus anatoxicus PTRS2</name>
    <dbReference type="NCBI Taxonomy" id="2705321"/>
    <lineage>
        <taxon>Bacteria</taxon>
        <taxon>Bacillati</taxon>
        <taxon>Cyanobacteriota</taxon>
        <taxon>Cyanophyceae</taxon>
        <taxon>Oscillatoriophycideae</taxon>
        <taxon>Oscillatoriales</taxon>
        <taxon>Microcoleaceae</taxon>
        <taxon>Microcoleus</taxon>
        <taxon>Microcoleus anatoxicus</taxon>
    </lineage>
</organism>
<accession>A0ABU8YQR7</accession>
<dbReference type="Gene3D" id="1.10.510.10">
    <property type="entry name" value="Transferase(Phosphotransferase) domain 1"/>
    <property type="match status" value="1"/>
</dbReference>
<dbReference type="EMBL" id="JBBLXS010000254">
    <property type="protein sequence ID" value="MEK0186757.1"/>
    <property type="molecule type" value="Genomic_DNA"/>
</dbReference>
<dbReference type="InterPro" id="IPR041664">
    <property type="entry name" value="AAA_16"/>
</dbReference>
<dbReference type="Proteomes" id="UP001384579">
    <property type="component" value="Unassembled WGS sequence"/>
</dbReference>
<sequence length="800" mass="88593">MIFLTGYQITEKVYTGVNTVIYRGIWEKQNLPVIVKTPLAEYPTLEEITRLRHEYKIRQPLENIEEIINCYRTENHQNGIALILEDCGGVSLSKIMTTTKLNLKLFLTIGIQLAKGLGNIHQHQIIHKDIKPQNIIINPSNNCVKITDFSIASRLIRENATASYCNLLEGTLAYMSPEQTGRMNRAIDYRSDFYSLGVTFYEMLTGELPFSAIDPLELVHCHIARTAPSPRSLNPEIPEAISGIVMKLLAKTAENRYQTAEGLKFDLETCLAKLQTASGTISDFIPGNADRASQLLIPQKLYGRETEVAALLSAFERISGGNPPQPPFGKGGLLELCQSTEEPPQPPLGKGGLRERIPVGNGGLSALSSPPLARGAGGVELILVSGYSGIGKTAIVNEVQKPIVRQRGYFISGKFDQFKRNIPYASLIQAFQSLIRQLLTESDASIQTWKQKLLTALGSNGQVVADVIPEVELIVGKQPEVPQLGPTESQNRFNRVFKQFISVFAAQSHPLVVFLDDLQWADSASLKLIELLVTDSDSKYLLIIGAYRDNEVSATHPLIQTIEKIAQTPQLGIQPIVSNIIIDSLSLSHVEQLIADTLDGQITQKIQLLAELFFNKTQGNPFFLTQLLRAIYQESLLVYDFQSGAWQWDLEHIQAIGITDCNVVELVARNIEKLPDVAQSALKLAACIGNQFNLEVLAIVSEKSQKETALNLWDALQAGLVLPLSNDYKIPLVFEGTETGPAGLQDVKVDYKFLHDRVQQAAYSLIPEEQKQETHLKIGQLLLQNTAIEARKDNIFALVN</sequence>
<dbReference type="PROSITE" id="PS00108">
    <property type="entry name" value="PROTEIN_KINASE_ST"/>
    <property type="match status" value="1"/>
</dbReference>
<dbReference type="InterPro" id="IPR027417">
    <property type="entry name" value="P-loop_NTPase"/>
</dbReference>
<dbReference type="Pfam" id="PF00069">
    <property type="entry name" value="Pkinase"/>
    <property type="match status" value="1"/>
</dbReference>
<dbReference type="CDD" id="cd14014">
    <property type="entry name" value="STKc_PknB_like"/>
    <property type="match status" value="1"/>
</dbReference>
<dbReference type="InterPro" id="IPR000719">
    <property type="entry name" value="Prot_kinase_dom"/>
</dbReference>
<dbReference type="InterPro" id="IPR053159">
    <property type="entry name" value="Hybrid_Histidine_Kinase"/>
</dbReference>
<dbReference type="InterPro" id="IPR011009">
    <property type="entry name" value="Kinase-like_dom_sf"/>
</dbReference>
<dbReference type="PANTHER" id="PTHR43642">
    <property type="entry name" value="HYBRID SIGNAL TRANSDUCTION HISTIDINE KINASE G"/>
    <property type="match status" value="1"/>
</dbReference>
<protein>
    <submittedName>
        <fullName evidence="2">Serine/threonine-protein kinase PknK</fullName>
    </submittedName>
</protein>
<dbReference type="GO" id="GO:0016301">
    <property type="term" value="F:kinase activity"/>
    <property type="evidence" value="ECO:0007669"/>
    <property type="project" value="UniProtKB-KW"/>
</dbReference>
<feature type="non-terminal residue" evidence="2">
    <location>
        <position position="800"/>
    </location>
</feature>
<dbReference type="PANTHER" id="PTHR43642:SF1">
    <property type="entry name" value="HYBRID SIGNAL TRANSDUCTION HISTIDINE KINASE G"/>
    <property type="match status" value="1"/>
</dbReference>
<evidence type="ECO:0000259" key="1">
    <source>
        <dbReference type="PROSITE" id="PS50011"/>
    </source>
</evidence>
<dbReference type="SMART" id="SM00220">
    <property type="entry name" value="S_TKc"/>
    <property type="match status" value="1"/>
</dbReference>
<dbReference type="SUPFAM" id="SSF52540">
    <property type="entry name" value="P-loop containing nucleoside triphosphate hydrolases"/>
    <property type="match status" value="1"/>
</dbReference>
<dbReference type="Pfam" id="PF13191">
    <property type="entry name" value="AAA_16"/>
    <property type="match status" value="1"/>
</dbReference>
<keyword evidence="2" id="KW-0808">Transferase</keyword>
<reference evidence="2 3" key="1">
    <citation type="journal article" date="2020" name="Harmful Algae">
        <title>Molecular and morphological characterization of a novel dihydroanatoxin-a producing Microcoleus species (cyanobacteria) from the Russian River, California, USA.</title>
        <authorList>
            <person name="Conklin K.Y."/>
            <person name="Stancheva R."/>
            <person name="Otten T.G."/>
            <person name="Fadness R."/>
            <person name="Boyer G.L."/>
            <person name="Read B."/>
            <person name="Zhang X."/>
            <person name="Sheath R.G."/>
        </authorList>
    </citation>
    <scope>NUCLEOTIDE SEQUENCE [LARGE SCALE GENOMIC DNA]</scope>
    <source>
        <strain evidence="2 3">PTRS2</strain>
    </source>
</reference>
<proteinExistence type="predicted"/>